<gene>
    <name evidence="1" type="ORF">COLINT_02404</name>
</gene>
<evidence type="ECO:0000313" key="1">
    <source>
        <dbReference type="EMBL" id="EEP44904.1"/>
    </source>
</evidence>
<reference evidence="1 2" key="1">
    <citation type="submission" date="2009-04" db="EMBL/GenBank/DDBJ databases">
        <authorList>
            <person name="Weinstock G."/>
            <person name="Sodergren E."/>
            <person name="Clifton S."/>
            <person name="Fulton L."/>
            <person name="Fulton B."/>
            <person name="Courtney L."/>
            <person name="Fronick C."/>
            <person name="Harrison M."/>
            <person name="Strong C."/>
            <person name="Farmer C."/>
            <person name="Delahaunty K."/>
            <person name="Markovic C."/>
            <person name="Hall O."/>
            <person name="Minx P."/>
            <person name="Tomlinson C."/>
            <person name="Mitreva M."/>
            <person name="Nelson J."/>
            <person name="Hou S."/>
            <person name="Wollam A."/>
            <person name="Pepin K.H."/>
            <person name="Johnson M."/>
            <person name="Bhonagiri V."/>
            <person name="Nash W.E."/>
            <person name="Warren W."/>
            <person name="Chinwalla A."/>
            <person name="Mardis E.R."/>
            <person name="Wilson R.K."/>
        </authorList>
    </citation>
    <scope>NUCLEOTIDE SEQUENCE [LARGE SCALE GENOMIC DNA]</scope>
    <source>
        <strain evidence="1 2">DSM 13280</strain>
    </source>
</reference>
<name>C4F8N2_9ACTN</name>
<accession>C4F8N2</accession>
<protein>
    <submittedName>
        <fullName evidence="1">Uncharacterized protein</fullName>
    </submittedName>
</protein>
<dbReference type="EMBL" id="ABXH02000005">
    <property type="protein sequence ID" value="EEP44904.1"/>
    <property type="molecule type" value="Genomic_DNA"/>
</dbReference>
<sequence>MLLLDFDKSIVSERVFVVKRPVRNATPCYSSFIGKHVTGI</sequence>
<comment type="caution">
    <text evidence="1">The sequence shown here is derived from an EMBL/GenBank/DDBJ whole genome shotgun (WGS) entry which is preliminary data.</text>
</comment>
<dbReference type="HOGENOM" id="CLU_3287987_0_0_11"/>
<proteinExistence type="predicted"/>
<evidence type="ECO:0000313" key="2">
    <source>
        <dbReference type="Proteomes" id="UP000003295"/>
    </source>
</evidence>
<dbReference type="Proteomes" id="UP000003295">
    <property type="component" value="Unassembled WGS sequence"/>
</dbReference>
<organism evidence="1 2">
    <name type="scientific">Collinsella intestinalis DSM 13280</name>
    <dbReference type="NCBI Taxonomy" id="521003"/>
    <lineage>
        <taxon>Bacteria</taxon>
        <taxon>Bacillati</taxon>
        <taxon>Actinomycetota</taxon>
        <taxon>Coriobacteriia</taxon>
        <taxon>Coriobacteriales</taxon>
        <taxon>Coriobacteriaceae</taxon>
        <taxon>Collinsella</taxon>
    </lineage>
</organism>
<dbReference type="AlphaFoldDB" id="C4F8N2"/>